<evidence type="ECO:0000313" key="3">
    <source>
        <dbReference type="Proteomes" id="UP000087766"/>
    </source>
</evidence>
<dbReference type="InterPro" id="IPR004314">
    <property type="entry name" value="Neprosin"/>
</dbReference>
<dbReference type="Pfam" id="PF03080">
    <property type="entry name" value="Neprosin"/>
    <property type="match status" value="1"/>
</dbReference>
<dbReference type="Pfam" id="PF14365">
    <property type="entry name" value="Neprosin_AP"/>
    <property type="match status" value="1"/>
</dbReference>
<dbReference type="Proteomes" id="UP000087766">
    <property type="component" value="Unplaced"/>
</dbReference>
<dbReference type="GeneID" id="106753174"/>
<dbReference type="PROSITE" id="PS52045">
    <property type="entry name" value="NEPROSIN_PEP_CD"/>
    <property type="match status" value="1"/>
</dbReference>
<feature type="domain" description="Neprosin PEP catalytic" evidence="2">
    <location>
        <begin position="132"/>
        <end position="379"/>
    </location>
</feature>
<gene>
    <name evidence="4" type="primary">LOC106753174</name>
</gene>
<reference evidence="4" key="1">
    <citation type="submission" date="2025-08" db="UniProtKB">
        <authorList>
            <consortium name="RefSeq"/>
        </authorList>
    </citation>
    <scope>IDENTIFICATION</scope>
    <source>
        <tissue evidence="4">Leaf</tissue>
    </source>
</reference>
<dbReference type="RefSeq" id="XP_014490456.1">
    <property type="nucleotide sequence ID" value="XM_014634970.1"/>
</dbReference>
<dbReference type="KEGG" id="vra:106753174"/>
<proteinExistence type="predicted"/>
<accession>A0A1S3T9K9</accession>
<dbReference type="STRING" id="3916.A0A1S3T9K9"/>
<keyword evidence="1" id="KW-0732">Signal</keyword>
<dbReference type="AlphaFoldDB" id="A0A1S3T9K9"/>
<evidence type="ECO:0000256" key="1">
    <source>
        <dbReference type="SAM" id="SignalP"/>
    </source>
</evidence>
<dbReference type="Gene3D" id="3.90.1320.10">
    <property type="entry name" value="Outer-capsid protein sigma 3, large lobe"/>
    <property type="match status" value="1"/>
</dbReference>
<dbReference type="PANTHER" id="PTHR31589">
    <property type="entry name" value="PROTEIN, PUTATIVE (DUF239)-RELATED-RELATED"/>
    <property type="match status" value="1"/>
</dbReference>
<dbReference type="InterPro" id="IPR053168">
    <property type="entry name" value="Glutamic_endopeptidase"/>
</dbReference>
<name>A0A1S3T9K9_VIGRR</name>
<keyword evidence="3" id="KW-1185">Reference proteome</keyword>
<dbReference type="InterPro" id="IPR025521">
    <property type="entry name" value="Neprosin_propep"/>
</dbReference>
<protein>
    <submittedName>
        <fullName evidence="4">Uncharacterized protein LOC106753174</fullName>
    </submittedName>
</protein>
<evidence type="ECO:0000259" key="2">
    <source>
        <dbReference type="PROSITE" id="PS52045"/>
    </source>
</evidence>
<feature type="chain" id="PRO_5010280998" evidence="1">
    <location>
        <begin position="22"/>
        <end position="380"/>
    </location>
</feature>
<organism evidence="3 4">
    <name type="scientific">Vigna radiata var. radiata</name>
    <name type="common">Mung bean</name>
    <name type="synonym">Phaseolus aureus</name>
    <dbReference type="NCBI Taxonomy" id="3916"/>
    <lineage>
        <taxon>Eukaryota</taxon>
        <taxon>Viridiplantae</taxon>
        <taxon>Streptophyta</taxon>
        <taxon>Embryophyta</taxon>
        <taxon>Tracheophyta</taxon>
        <taxon>Spermatophyta</taxon>
        <taxon>Magnoliopsida</taxon>
        <taxon>eudicotyledons</taxon>
        <taxon>Gunneridae</taxon>
        <taxon>Pentapetalae</taxon>
        <taxon>rosids</taxon>
        <taxon>fabids</taxon>
        <taxon>Fabales</taxon>
        <taxon>Fabaceae</taxon>
        <taxon>Papilionoideae</taxon>
        <taxon>50 kb inversion clade</taxon>
        <taxon>NPAAA clade</taxon>
        <taxon>indigoferoid/millettioid clade</taxon>
        <taxon>Phaseoleae</taxon>
        <taxon>Vigna</taxon>
    </lineage>
</organism>
<dbReference type="PANTHER" id="PTHR31589:SF223">
    <property type="entry name" value="PROTEIN, PUTATIVE (DUF239)-RELATED"/>
    <property type="match status" value="1"/>
</dbReference>
<sequence>MINPFYVVCLVIIGVSIAVHGSQDTIKEDLELERQLKLINKHPIKTIHTKHGDIVDCIDIYKQLAFDHPLLKDHKLQRKRSLQKSSMKNLGKKSNFKLERVKCPKGSIPVRRTTKEDLIREKKLLNKNILAQGIPGVHLAELALSRKFSPYYGVEGKNNVYNPRVTKGQMSLSHVWVQNGPNNKISLGWQVSPDLYGDNKTHLYASWTRDNFHKTGCYNVRCPGFVHTNSQIYLGLHADNTSKYNGTIYEFENYISMHPVTKDWWIQACGEDVGYYPAKLFSNLTWADKVGWGGRTLTPHGSPSPPMGAGHFPDNNIYHSCYFRNISFENAIRIKKGPERYQTEKYVDKPNCFDLKYYGNVHGNSGYMLQFGGPGGMCDD</sequence>
<feature type="signal peptide" evidence="1">
    <location>
        <begin position="1"/>
        <end position="21"/>
    </location>
</feature>
<dbReference type="OrthoDB" id="1858978at2759"/>
<evidence type="ECO:0000313" key="4">
    <source>
        <dbReference type="RefSeq" id="XP_014490456.1"/>
    </source>
</evidence>